<dbReference type="SUPFAM" id="SSF49562">
    <property type="entry name" value="C2 domain (Calcium/lipid-binding domain, CaLB)"/>
    <property type="match status" value="1"/>
</dbReference>
<protein>
    <submittedName>
        <fullName evidence="3">Uncharacterized protein</fullName>
    </submittedName>
</protein>
<evidence type="ECO:0000313" key="4">
    <source>
        <dbReference type="Proteomes" id="UP000284657"/>
    </source>
</evidence>
<dbReference type="Proteomes" id="UP000284657">
    <property type="component" value="Unassembled WGS sequence"/>
</dbReference>
<comment type="caution">
    <text evidence="3">The sequence shown here is derived from an EMBL/GenBank/DDBJ whole genome shotgun (WGS) entry which is preliminary data.</text>
</comment>
<name>A0A3R7K5K6_9STRA</name>
<evidence type="ECO:0000256" key="1">
    <source>
        <dbReference type="SAM" id="MobiDB-lite"/>
    </source>
</evidence>
<evidence type="ECO:0000256" key="2">
    <source>
        <dbReference type="SAM" id="SignalP"/>
    </source>
</evidence>
<gene>
    <name evidence="3" type="ORF">BBJ29_008726</name>
</gene>
<dbReference type="Gene3D" id="2.60.40.150">
    <property type="entry name" value="C2 domain"/>
    <property type="match status" value="1"/>
</dbReference>
<feature type="region of interest" description="Disordered" evidence="1">
    <location>
        <begin position="275"/>
        <end position="299"/>
    </location>
</feature>
<keyword evidence="2" id="KW-0732">Signal</keyword>
<sequence>MYTLILMVSVLRTLYARATYFLSTYEEVDNADDEEDAIEKDIASSLFTPQKLWKAFGDGPLEGLKRWYALIESHLRCEFDYSVKEVPCLCGLYGLDNAVFEEAAVASNDWKQLENRRNGNRNGNAHERNGTESDRGVADREGSVLQCDTPKSDPTTTTAETPNTLDAFLRETGMSLEMHTALVKACDDYVLLLMQNAKFGVQATLRRFRVDPRVYVKSFVLRDASDWFARHQIFNTSKEGTIAEVHAFLTRCCKHRKLRLLVAHRGEDAQMFPLDHQQQHHTWPHRDSDTDGNSSVLSGLTAPRSRLPSSIFGSEPVDSDVLPEAFYLQSMMFVDPWEVEAEGNVRRYMHHSLHVELGWDRLSPICSETCDSIVESVFKDPDLISMWKNTGGEGWLVTAITQYRLDGLHSYRTLYQHKRRGLSDKEEPRIPFLVEIYSRSQRNAMFQEAGLPHRFVGVVTVELFEAKDLIACSWLGNWSDPYVFLELAHYGDKPRETAEEWSLQTYRSQVGEGGVNPRWKATENKFMFRFAIPTHDKHTANPSRELWNADSTEQNRASMEALEKLLPSVFSGPPAMLQCTVYQKNKYPATLYICPALALDDAN</sequence>
<feature type="compositionally biased region" description="Basic and acidic residues" evidence="1">
    <location>
        <begin position="124"/>
        <end position="142"/>
    </location>
</feature>
<dbReference type="AlphaFoldDB" id="A0A3R7K5K6"/>
<proteinExistence type="predicted"/>
<reference evidence="3 4" key="1">
    <citation type="submission" date="2018-07" db="EMBL/GenBank/DDBJ databases">
        <title>Genome sequencing of oomycete isolates from Chile give support for New Zealand origin for Phytophthora kernoviae and make available the first Nothophytophthora sp. genome.</title>
        <authorList>
            <person name="Studholme D.J."/>
            <person name="Sanfuentes E."/>
            <person name="Panda P."/>
            <person name="Hill R."/>
            <person name="Sambles C."/>
            <person name="Grant M."/>
            <person name="Williams N.M."/>
            <person name="Mcdougal R.L."/>
        </authorList>
    </citation>
    <scope>NUCLEOTIDE SEQUENCE [LARGE SCALE GENOMIC DNA]</scope>
    <source>
        <strain evidence="3">Chile7</strain>
    </source>
</reference>
<dbReference type="EMBL" id="MBAD02002059">
    <property type="protein sequence ID" value="RLN50135.1"/>
    <property type="molecule type" value="Genomic_DNA"/>
</dbReference>
<dbReference type="InterPro" id="IPR035892">
    <property type="entry name" value="C2_domain_sf"/>
</dbReference>
<feature type="chain" id="PRO_5018621583" evidence="2">
    <location>
        <begin position="19"/>
        <end position="603"/>
    </location>
</feature>
<evidence type="ECO:0000313" key="3">
    <source>
        <dbReference type="EMBL" id="RLN50135.1"/>
    </source>
</evidence>
<feature type="compositionally biased region" description="Low complexity" evidence="1">
    <location>
        <begin position="148"/>
        <end position="162"/>
    </location>
</feature>
<organism evidence="3 4">
    <name type="scientific">Phytophthora kernoviae</name>
    <dbReference type="NCBI Taxonomy" id="325452"/>
    <lineage>
        <taxon>Eukaryota</taxon>
        <taxon>Sar</taxon>
        <taxon>Stramenopiles</taxon>
        <taxon>Oomycota</taxon>
        <taxon>Peronosporomycetes</taxon>
        <taxon>Peronosporales</taxon>
        <taxon>Peronosporaceae</taxon>
        <taxon>Phytophthora</taxon>
    </lineage>
</organism>
<feature type="region of interest" description="Disordered" evidence="1">
    <location>
        <begin position="114"/>
        <end position="162"/>
    </location>
</feature>
<feature type="signal peptide" evidence="2">
    <location>
        <begin position="1"/>
        <end position="18"/>
    </location>
</feature>
<accession>A0A3R7K5K6</accession>